<sequence length="557" mass="60763">MANTQQLSLGRNLFIATPKAIYFRPPLSEKTLFECETAGGIANARASKDNSGLFAVADGQVVLLHDASRGRDRKYQLKNSDDEPRLLLFSPDSRTLYFTTSLSSSVQAYSIPTAELLPSLPSHPSPPNTIAISSNGIVLLSASPDPATIHLQDRRWGGSAAVNFCPRDARSAATCAAFQQFNGPAQPAYTNFVIGFQDGMLAMYRLFLPSLRKRYAEPHQTHFFTLQPVRVGAMKKIHKAAMGGVTAAEFVPGYKSRVVSIGHDGKCRLHVSSPATCLSVSAQEPILSNGRGDGTVLLGGDAAEDAGQVYEGCETLIAIGTQAGKVLVFNILGLLIHEVTMEVPITAVEWVGDMSAPSVLPNRVLSLPPDPHPAVDTPMEGFLDYSEEETGTVKKTVLPQRRTVTRKPVPVQQPRDLFSDERPRRTSDVPGRRRPYVLNGSPLRVTKQRERPMRRSLMRPRISTETFMSPSGPSPHKSVPTSPDPPIQEVRRWPQVHQAPSVPPASNARCFSVPHSSSFLSEDSDWSGQEWFTPPSTRRNRGKASQRHVVPGPSVTA</sequence>
<reference evidence="2" key="1">
    <citation type="submission" date="2020-01" db="EMBL/GenBank/DDBJ databases">
        <authorList>
            <consortium name="DOE Joint Genome Institute"/>
            <person name="Haridas S."/>
            <person name="Albert R."/>
            <person name="Binder M."/>
            <person name="Bloem J."/>
            <person name="Labutti K."/>
            <person name="Salamov A."/>
            <person name="Andreopoulos B."/>
            <person name="Baker S.E."/>
            <person name="Barry K."/>
            <person name="Bills G."/>
            <person name="Bluhm B.H."/>
            <person name="Cannon C."/>
            <person name="Castanera R."/>
            <person name="Culley D.E."/>
            <person name="Daum C."/>
            <person name="Ezra D."/>
            <person name="Gonzalez J.B."/>
            <person name="Henrissat B."/>
            <person name="Kuo A."/>
            <person name="Liang C."/>
            <person name="Lipzen A."/>
            <person name="Lutzoni F."/>
            <person name="Magnuson J."/>
            <person name="Mondo S."/>
            <person name="Nolan M."/>
            <person name="Ohm R."/>
            <person name="Pangilinan J."/>
            <person name="Park H.-J."/>
            <person name="Ramirez L."/>
            <person name="Alfaro M."/>
            <person name="Sun H."/>
            <person name="Tritt A."/>
            <person name="Yoshinaga Y."/>
            <person name="Zwiers L.-H."/>
            <person name="Turgeon B.G."/>
            <person name="Goodwin S.B."/>
            <person name="Spatafora J.W."/>
            <person name="Crous P.W."/>
            <person name="Grigoriev I.V."/>
        </authorList>
    </citation>
    <scope>NUCLEOTIDE SEQUENCE</scope>
    <source>
        <strain evidence="2">P77</strain>
    </source>
</reference>
<evidence type="ECO:0000313" key="2">
    <source>
        <dbReference type="EMBL" id="KAF1838581.1"/>
    </source>
</evidence>
<feature type="compositionally biased region" description="Basic and acidic residues" evidence="1">
    <location>
        <begin position="417"/>
        <end position="431"/>
    </location>
</feature>
<feature type="non-terminal residue" evidence="2">
    <location>
        <position position="557"/>
    </location>
</feature>
<proteinExistence type="predicted"/>
<protein>
    <recommendedName>
        <fullName evidence="4">WD40 repeat-like protein</fullName>
    </recommendedName>
</protein>
<feature type="region of interest" description="Disordered" evidence="1">
    <location>
        <begin position="404"/>
        <end position="557"/>
    </location>
</feature>
<dbReference type="Gene3D" id="2.130.10.10">
    <property type="entry name" value="YVTN repeat-like/Quinoprotein amine dehydrogenase"/>
    <property type="match status" value="1"/>
</dbReference>
<dbReference type="AlphaFoldDB" id="A0A6A5KTH2"/>
<evidence type="ECO:0000313" key="3">
    <source>
        <dbReference type="Proteomes" id="UP000800040"/>
    </source>
</evidence>
<dbReference type="InterPro" id="IPR036322">
    <property type="entry name" value="WD40_repeat_dom_sf"/>
</dbReference>
<accession>A0A6A5KTH2</accession>
<gene>
    <name evidence="2" type="ORF">BDW02DRAFT_479403</name>
</gene>
<evidence type="ECO:0000256" key="1">
    <source>
        <dbReference type="SAM" id="MobiDB-lite"/>
    </source>
</evidence>
<name>A0A6A5KTH2_9PLEO</name>
<dbReference type="SUPFAM" id="SSF50978">
    <property type="entry name" value="WD40 repeat-like"/>
    <property type="match status" value="1"/>
</dbReference>
<dbReference type="OrthoDB" id="5362656at2759"/>
<keyword evidence="3" id="KW-1185">Reference proteome</keyword>
<organism evidence="2 3">
    <name type="scientific">Decorospora gaudefroyi</name>
    <dbReference type="NCBI Taxonomy" id="184978"/>
    <lineage>
        <taxon>Eukaryota</taxon>
        <taxon>Fungi</taxon>
        <taxon>Dikarya</taxon>
        <taxon>Ascomycota</taxon>
        <taxon>Pezizomycotina</taxon>
        <taxon>Dothideomycetes</taxon>
        <taxon>Pleosporomycetidae</taxon>
        <taxon>Pleosporales</taxon>
        <taxon>Pleosporineae</taxon>
        <taxon>Pleosporaceae</taxon>
        <taxon>Decorospora</taxon>
    </lineage>
</organism>
<evidence type="ECO:0008006" key="4">
    <source>
        <dbReference type="Google" id="ProtNLM"/>
    </source>
</evidence>
<dbReference type="Proteomes" id="UP000800040">
    <property type="component" value="Unassembled WGS sequence"/>
</dbReference>
<dbReference type="InterPro" id="IPR015943">
    <property type="entry name" value="WD40/YVTN_repeat-like_dom_sf"/>
</dbReference>
<dbReference type="EMBL" id="ML975251">
    <property type="protein sequence ID" value="KAF1838581.1"/>
    <property type="molecule type" value="Genomic_DNA"/>
</dbReference>